<reference evidence="1" key="1">
    <citation type="submission" date="2021-01" db="EMBL/GenBank/DDBJ databases">
        <title>Phytophthora aleatoria, a newly-described species from Pinus radiata is distinct from Phytophthora cactorum isolates based on comparative genomics.</title>
        <authorList>
            <person name="Mcdougal R."/>
            <person name="Panda P."/>
            <person name="Williams N."/>
            <person name="Studholme D.J."/>
        </authorList>
    </citation>
    <scope>NUCLEOTIDE SEQUENCE</scope>
    <source>
        <strain evidence="1">NZFS 4037</strain>
    </source>
</reference>
<evidence type="ECO:0000313" key="1">
    <source>
        <dbReference type="EMBL" id="KAG6968506.1"/>
    </source>
</evidence>
<keyword evidence="2" id="KW-1185">Reference proteome</keyword>
<sequence length="137" mass="15991">MKQGDTWSIERPTEQAWNRVMQFKWKRNFIPTLKSEQAWNRWVGSLREETVMLLVYEYGQSILNARAHEEFLKACVRPVTTDRSGATAESSLREVARQLKSLRGKTFQGTTATWRVWANDITKNLDRSTWDTAILDP</sequence>
<proteinExistence type="predicted"/>
<comment type="caution">
    <text evidence="1">The sequence shown here is derived from an EMBL/GenBank/DDBJ whole genome shotgun (WGS) entry which is preliminary data.</text>
</comment>
<dbReference type="Proteomes" id="UP000709295">
    <property type="component" value="Unassembled WGS sequence"/>
</dbReference>
<gene>
    <name evidence="1" type="ORF">JG688_00005781</name>
</gene>
<dbReference type="AlphaFoldDB" id="A0A8J5J0D4"/>
<organism evidence="1 2">
    <name type="scientific">Phytophthora aleatoria</name>
    <dbReference type="NCBI Taxonomy" id="2496075"/>
    <lineage>
        <taxon>Eukaryota</taxon>
        <taxon>Sar</taxon>
        <taxon>Stramenopiles</taxon>
        <taxon>Oomycota</taxon>
        <taxon>Peronosporomycetes</taxon>
        <taxon>Peronosporales</taxon>
        <taxon>Peronosporaceae</taxon>
        <taxon>Phytophthora</taxon>
    </lineage>
</organism>
<accession>A0A8J5J0D4</accession>
<name>A0A8J5J0D4_9STRA</name>
<evidence type="ECO:0000313" key="2">
    <source>
        <dbReference type="Proteomes" id="UP000709295"/>
    </source>
</evidence>
<protein>
    <submittedName>
        <fullName evidence="1">Uncharacterized protein</fullName>
    </submittedName>
</protein>
<dbReference type="EMBL" id="JAENGY010000237">
    <property type="protein sequence ID" value="KAG6968506.1"/>
    <property type="molecule type" value="Genomic_DNA"/>
</dbReference>